<evidence type="ECO:0000259" key="2">
    <source>
        <dbReference type="Pfam" id="PF19445"/>
    </source>
</evidence>
<dbReference type="Proteomes" id="UP000530660">
    <property type="component" value="Unassembled WGS sequence"/>
</dbReference>
<dbReference type="AlphaFoldDB" id="A0A7J7IJR3"/>
<keyword evidence="3" id="KW-0648">Protein biosynthesis</keyword>
<organism evidence="3 4">
    <name type="scientific">Cyanidiococcus yangmingshanensis</name>
    <dbReference type="NCBI Taxonomy" id="2690220"/>
    <lineage>
        <taxon>Eukaryota</taxon>
        <taxon>Rhodophyta</taxon>
        <taxon>Bangiophyceae</taxon>
        <taxon>Cyanidiales</taxon>
        <taxon>Cyanidiaceae</taxon>
        <taxon>Cyanidiococcus</taxon>
    </lineage>
</organism>
<proteinExistence type="predicted"/>
<protein>
    <submittedName>
        <fullName evidence="3">Eukaryotic translation initiation factor 3 subunit H</fullName>
    </submittedName>
</protein>
<dbReference type="InterPro" id="IPR045810">
    <property type="entry name" value="eIF3h_C"/>
</dbReference>
<accession>A0A7J7IJR3</accession>
<reference evidence="3 4" key="1">
    <citation type="journal article" date="2020" name="J. Phycol.">
        <title>Comparative genome analysis reveals Cyanidiococcus gen. nov., a new extremophilic red algal genus sister to Cyanidioschyzon (Cyanidioschyzonaceae, Rhodophyta).</title>
        <authorList>
            <person name="Liu S.-L."/>
            <person name="Chiang Y.-R."/>
            <person name="Yoon H.S."/>
            <person name="Fu H.-Y."/>
        </authorList>
    </citation>
    <scope>NUCLEOTIDE SEQUENCE [LARGE SCALE GENOMIC DNA]</scope>
    <source>
        <strain evidence="3 4">THAL066</strain>
    </source>
</reference>
<dbReference type="EMBL" id="VWRR01000007">
    <property type="protein sequence ID" value="KAF6003313.1"/>
    <property type="molecule type" value="Genomic_DNA"/>
</dbReference>
<feature type="domain" description="eIF3h C-terminal" evidence="2">
    <location>
        <begin position="39"/>
        <end position="203"/>
    </location>
</feature>
<comment type="caution">
    <text evidence="3">The sequence shown here is derived from an EMBL/GenBank/DDBJ whole genome shotgun (WGS) entry which is preliminary data.</text>
</comment>
<dbReference type="Pfam" id="PF19445">
    <property type="entry name" value="eIF3h_C"/>
    <property type="match status" value="1"/>
</dbReference>
<feature type="compositionally biased region" description="Basic and acidic residues" evidence="1">
    <location>
        <begin position="157"/>
        <end position="166"/>
    </location>
</feature>
<sequence>MREYSKLIDYRSGGAGVGAKATMVLQAFGRGGGRVAAGSTFVTEALRDLGLCSQTMIEEVPFTVQASALSEQYLAWSALQRPSGLEPQCSVSRFASSDPDVQRLSLRCDGELIDHTASGLVQDLDEVTREQSRYQHFLRNHIRIQNQQHEWIRKRRAENEQRRQRGQEPLPEEPLPPHLSSYSEPSRLEPMMVFRDLSESLRDLELVIGGRCEKELALESFKTV</sequence>
<feature type="region of interest" description="Disordered" evidence="1">
    <location>
        <begin position="157"/>
        <end position="186"/>
    </location>
</feature>
<evidence type="ECO:0000313" key="4">
    <source>
        <dbReference type="Proteomes" id="UP000530660"/>
    </source>
</evidence>
<evidence type="ECO:0000313" key="3">
    <source>
        <dbReference type="EMBL" id="KAF6003313.1"/>
    </source>
</evidence>
<keyword evidence="3" id="KW-0396">Initiation factor</keyword>
<dbReference type="GO" id="GO:0003743">
    <property type="term" value="F:translation initiation factor activity"/>
    <property type="evidence" value="ECO:0007669"/>
    <property type="project" value="UniProtKB-KW"/>
</dbReference>
<name>A0A7J7IJR3_9RHOD</name>
<evidence type="ECO:0000256" key="1">
    <source>
        <dbReference type="SAM" id="MobiDB-lite"/>
    </source>
</evidence>
<gene>
    <name evidence="3" type="primary">TIF3H1</name>
    <name evidence="3" type="ORF">F1559_003202</name>
</gene>
<keyword evidence="4" id="KW-1185">Reference proteome</keyword>
<dbReference type="OrthoDB" id="10265695at2759"/>